<evidence type="ECO:0000259" key="5">
    <source>
        <dbReference type="Pfam" id="PF00675"/>
    </source>
</evidence>
<dbReference type="EMBL" id="QFYS01000008">
    <property type="protein sequence ID" value="RAK63335.1"/>
    <property type="molecule type" value="Genomic_DNA"/>
</dbReference>
<name>A0A328B9H0_9CAUL</name>
<feature type="region of interest" description="Disordered" evidence="3">
    <location>
        <begin position="444"/>
        <end position="469"/>
    </location>
</feature>
<dbReference type="Pfam" id="PF00675">
    <property type="entry name" value="Peptidase_M16"/>
    <property type="match status" value="2"/>
</dbReference>
<feature type="domain" description="Peptidase M16 C-terminal" evidence="6">
    <location>
        <begin position="204"/>
        <end position="383"/>
    </location>
</feature>
<evidence type="ECO:0000256" key="2">
    <source>
        <dbReference type="ARBA" id="ARBA00023049"/>
    </source>
</evidence>
<evidence type="ECO:0000256" key="4">
    <source>
        <dbReference type="SAM" id="SignalP"/>
    </source>
</evidence>
<sequence>MLRTARAAGLAFLLATTALAPAALATRAAAAEVPPIQFKQRTLPNGLKVFTSRDPSTPNVAVQVWYDVGSKDDPEGRSGFAHLFEHLMFKATRNMPSETLDRMTEDVGGFNNASTADDYTDYYEVVPANHLERLIWAEAERMGSLVVDEAVFKSERDVVKEELRQRVLASPYGRLFALYLPQASYTTHPYKRPGIGSIEELDAATIDDVRAFHQIFYRPDNAALIVVGNFDQAQLDAWIDRYFAPLKNPQRPVPRVTVKEPPRAKAGVFEGYGPNVPLPAVVLSWQGPAARDPDAPALKVLDAILSAGKSSRLYNSLVYDKQIAVEAYSSADLPEDPGMFMVGAIMSNGRGIAEGEAALLAEVKRLRDAPPTDAELSEAKNELLAAALKERETIEGRASAIGYALSVDGDPNAVNTELAKLQAVTAADVQRVARKYLAEDRRMSIRYRPESERPKGETPPAPPTPPKQVATYDGPVFTLAPEAERVKPPAVAEPVQPVLPTPSERTLANGLRVIVARSSDLPLVTADLTVKSGAWADPQGLAGASAMMAGMLTEGTKTRSAQQIASQVESLGASLSSGGGLESSSVTLTAMPDKLPAALAIMADVTKNPAFAAEELDRQREQALDGLRIAYQQPGSLAGLAAAPVVYAGTPFGHVVQGTPGSLPKLKPADLAALHAAAFRPDNAILVLTGDITAEQGFALAEKAFGDWKKPAAALAPAPTITPAAAPRALAIDIPGTGQAAVNVLKPAIARNDPEYYPAVVAANILGGGYSARLNQEIRIKRGLSYGASASLSAARTTGSFRAAAQTKNESAGQVLDLIRAELERLAAQPAGADELKARKSNIVGGYGRALATSEGLADTLGNYALYGIALDELSRFTAKVEAVDVGQVQAAAKRLFDPARASVMVVGDAKTFAADLKAKLPNLEVIPADQLDLDSPTLRK</sequence>
<keyword evidence="4" id="KW-0732">Signal</keyword>
<feature type="compositionally biased region" description="Pro residues" evidence="3">
    <location>
        <begin position="457"/>
        <end position="466"/>
    </location>
</feature>
<dbReference type="PANTHER" id="PTHR11851:SF49">
    <property type="entry name" value="MITOCHONDRIAL-PROCESSING PEPTIDASE SUBUNIT ALPHA"/>
    <property type="match status" value="1"/>
</dbReference>
<dbReference type="InterPro" id="IPR050361">
    <property type="entry name" value="MPP/UQCRC_Complex"/>
</dbReference>
<dbReference type="InterPro" id="IPR007863">
    <property type="entry name" value="Peptidase_M16_C"/>
</dbReference>
<keyword evidence="2" id="KW-0482">Metalloprotease</keyword>
<keyword evidence="2" id="KW-0378">Hydrolase</keyword>
<feature type="domain" description="Peptidase M16 C-terminal" evidence="6">
    <location>
        <begin position="666"/>
        <end position="841"/>
    </location>
</feature>
<evidence type="ECO:0000256" key="1">
    <source>
        <dbReference type="ARBA" id="ARBA00007261"/>
    </source>
</evidence>
<protein>
    <submittedName>
        <fullName evidence="7">Insulinase family protein</fullName>
    </submittedName>
</protein>
<evidence type="ECO:0000313" key="8">
    <source>
        <dbReference type="Proteomes" id="UP000249524"/>
    </source>
</evidence>
<feature type="signal peptide" evidence="4">
    <location>
        <begin position="1"/>
        <end position="22"/>
    </location>
</feature>
<keyword evidence="2" id="KW-0645">Protease</keyword>
<dbReference type="InterPro" id="IPR011249">
    <property type="entry name" value="Metalloenz_LuxS/M16"/>
</dbReference>
<evidence type="ECO:0000259" key="6">
    <source>
        <dbReference type="Pfam" id="PF05193"/>
    </source>
</evidence>
<dbReference type="PANTHER" id="PTHR11851">
    <property type="entry name" value="METALLOPROTEASE"/>
    <property type="match status" value="1"/>
</dbReference>
<gene>
    <name evidence="7" type="ORF">DJ019_16540</name>
</gene>
<feature type="domain" description="Peptidase M16 N-terminal" evidence="5">
    <location>
        <begin position="513"/>
        <end position="625"/>
    </location>
</feature>
<dbReference type="Proteomes" id="UP000249524">
    <property type="component" value="Unassembled WGS sequence"/>
</dbReference>
<dbReference type="InterPro" id="IPR011765">
    <property type="entry name" value="Pept_M16_N"/>
</dbReference>
<feature type="compositionally biased region" description="Basic and acidic residues" evidence="3">
    <location>
        <begin position="444"/>
        <end position="456"/>
    </location>
</feature>
<keyword evidence="8" id="KW-1185">Reference proteome</keyword>
<feature type="domain" description="Peptidase M16 N-terminal" evidence="5">
    <location>
        <begin position="48"/>
        <end position="165"/>
    </location>
</feature>
<dbReference type="Gene3D" id="3.30.830.10">
    <property type="entry name" value="Metalloenzyme, LuxS/M16 peptidase-like"/>
    <property type="match status" value="4"/>
</dbReference>
<comment type="caution">
    <text evidence="7">The sequence shown here is derived from an EMBL/GenBank/DDBJ whole genome shotgun (WGS) entry which is preliminary data.</text>
</comment>
<evidence type="ECO:0000256" key="3">
    <source>
        <dbReference type="SAM" id="MobiDB-lite"/>
    </source>
</evidence>
<dbReference type="AlphaFoldDB" id="A0A328B9H0"/>
<dbReference type="RefSeq" id="WP_111277175.1">
    <property type="nucleotide sequence ID" value="NZ_QFYS01000008.1"/>
</dbReference>
<dbReference type="GO" id="GO:0008237">
    <property type="term" value="F:metallopeptidase activity"/>
    <property type="evidence" value="ECO:0007669"/>
    <property type="project" value="UniProtKB-KW"/>
</dbReference>
<dbReference type="OrthoDB" id="9811314at2"/>
<dbReference type="Pfam" id="PF05193">
    <property type="entry name" value="Peptidase_M16_C"/>
    <property type="match status" value="2"/>
</dbReference>
<proteinExistence type="inferred from homology"/>
<organism evidence="7 8">
    <name type="scientific">Phenylobacterium kunshanense</name>
    <dbReference type="NCBI Taxonomy" id="1445034"/>
    <lineage>
        <taxon>Bacteria</taxon>
        <taxon>Pseudomonadati</taxon>
        <taxon>Pseudomonadota</taxon>
        <taxon>Alphaproteobacteria</taxon>
        <taxon>Caulobacterales</taxon>
        <taxon>Caulobacteraceae</taxon>
        <taxon>Phenylobacterium</taxon>
    </lineage>
</organism>
<evidence type="ECO:0000313" key="7">
    <source>
        <dbReference type="EMBL" id="RAK63335.1"/>
    </source>
</evidence>
<reference evidence="7 8" key="1">
    <citation type="submission" date="2018-05" db="EMBL/GenBank/DDBJ databases">
        <authorList>
            <person name="Lanie J.A."/>
            <person name="Ng W.-L."/>
            <person name="Kazmierczak K.M."/>
            <person name="Andrzejewski T.M."/>
            <person name="Davidsen T.M."/>
            <person name="Wayne K.J."/>
            <person name="Tettelin H."/>
            <person name="Glass J.I."/>
            <person name="Rusch D."/>
            <person name="Podicherti R."/>
            <person name="Tsui H.-C.T."/>
            <person name="Winkler M.E."/>
        </authorList>
    </citation>
    <scope>NUCLEOTIDE SEQUENCE [LARGE SCALE GENOMIC DNA]</scope>
    <source>
        <strain evidence="7 8">BUT-10</strain>
    </source>
</reference>
<dbReference type="SUPFAM" id="SSF63411">
    <property type="entry name" value="LuxS/MPP-like metallohydrolase"/>
    <property type="match status" value="4"/>
</dbReference>
<feature type="chain" id="PRO_5016268685" evidence="4">
    <location>
        <begin position="23"/>
        <end position="941"/>
    </location>
</feature>
<accession>A0A328B9H0</accession>
<dbReference type="GO" id="GO:0046872">
    <property type="term" value="F:metal ion binding"/>
    <property type="evidence" value="ECO:0007669"/>
    <property type="project" value="InterPro"/>
</dbReference>
<comment type="similarity">
    <text evidence="1">Belongs to the peptidase M16 family.</text>
</comment>